<keyword evidence="3" id="KW-1185">Reference proteome</keyword>
<feature type="coiled-coil region" evidence="1">
    <location>
        <begin position="28"/>
        <end position="76"/>
    </location>
</feature>
<organism evidence="2 3">
    <name type="scientific">Paenibacillus kribbensis</name>
    <dbReference type="NCBI Taxonomy" id="172713"/>
    <lineage>
        <taxon>Bacteria</taxon>
        <taxon>Bacillati</taxon>
        <taxon>Bacillota</taxon>
        <taxon>Bacilli</taxon>
        <taxon>Bacillales</taxon>
        <taxon>Paenibacillaceae</taxon>
        <taxon>Paenibacillus</taxon>
    </lineage>
</organism>
<dbReference type="AlphaFoldDB" id="A0A222WRI0"/>
<dbReference type="OrthoDB" id="2655071at2"/>
<evidence type="ECO:0000313" key="2">
    <source>
        <dbReference type="EMBL" id="ASR48502.1"/>
    </source>
</evidence>
<dbReference type="STRING" id="172713.GCA_001705305_03778"/>
<dbReference type="KEGG" id="pkb:B4V02_18255"/>
<dbReference type="EMBL" id="CP020028">
    <property type="protein sequence ID" value="ASR48502.1"/>
    <property type="molecule type" value="Genomic_DNA"/>
</dbReference>
<keyword evidence="1" id="KW-0175">Coiled coil</keyword>
<protein>
    <submittedName>
        <fullName evidence="2">Uncharacterized protein</fullName>
    </submittedName>
</protein>
<dbReference type="Proteomes" id="UP000214666">
    <property type="component" value="Chromosome"/>
</dbReference>
<proteinExistence type="predicted"/>
<reference evidence="2 3" key="1">
    <citation type="submission" date="2017-03" db="EMBL/GenBank/DDBJ databases">
        <title>Complete genome sequence of Paenibacillus Kribbensis producing bioflocculants.</title>
        <authorList>
            <person name="Lee H.-G."/>
            <person name="Oh H.-M."/>
        </authorList>
    </citation>
    <scope>NUCLEOTIDE SEQUENCE [LARGE SCALE GENOMIC DNA]</scope>
    <source>
        <strain evidence="2 3">AM49</strain>
    </source>
</reference>
<gene>
    <name evidence="2" type="ORF">B4V02_18255</name>
</gene>
<dbReference type="RefSeq" id="WP_007429438.1">
    <property type="nucleotide sequence ID" value="NZ_CP020028.1"/>
</dbReference>
<evidence type="ECO:0000313" key="3">
    <source>
        <dbReference type="Proteomes" id="UP000214666"/>
    </source>
</evidence>
<evidence type="ECO:0000256" key="1">
    <source>
        <dbReference type="SAM" id="Coils"/>
    </source>
</evidence>
<accession>A0A222WRI0</accession>
<sequence>MNHMNNNMYQPDGEDSDSVEFMQIISKIQRVVKENKELKRKNHHLISQNRQLAARHQLLELQMNEYMSLAQEMEQQLLTQREYVLDSMQTNQARSKNFLYLDDSGHTYLINYSDE</sequence>
<name>A0A222WRI0_9BACL</name>